<reference evidence="2" key="2">
    <citation type="submission" date="2020-09" db="EMBL/GenBank/DDBJ databases">
        <authorList>
            <person name="Kikuchi T."/>
        </authorList>
    </citation>
    <scope>NUCLEOTIDE SEQUENCE</scope>
    <source>
        <strain evidence="2">Ka4C1</strain>
    </source>
</reference>
<evidence type="ECO:0000256" key="1">
    <source>
        <dbReference type="SAM" id="MobiDB-lite"/>
    </source>
</evidence>
<protein>
    <submittedName>
        <fullName evidence="2">(pine wood nematode) hypothetical protein</fullName>
    </submittedName>
</protein>
<proteinExistence type="predicted"/>
<feature type="region of interest" description="Disordered" evidence="1">
    <location>
        <begin position="97"/>
        <end position="154"/>
    </location>
</feature>
<evidence type="ECO:0000313" key="4">
    <source>
        <dbReference type="Proteomes" id="UP000659654"/>
    </source>
</evidence>
<dbReference type="EMBL" id="CAJFCV020000001">
    <property type="protein sequence ID" value="CAG9088579.1"/>
    <property type="molecule type" value="Genomic_DNA"/>
</dbReference>
<dbReference type="Proteomes" id="UP000095284">
    <property type="component" value="Unplaced"/>
</dbReference>
<reference evidence="5" key="1">
    <citation type="submission" date="2016-11" db="UniProtKB">
        <authorList>
            <consortium name="WormBaseParasite"/>
        </authorList>
    </citation>
    <scope>IDENTIFICATION</scope>
</reference>
<keyword evidence="4" id="KW-1185">Reference proteome</keyword>
<dbReference type="AlphaFoldDB" id="A0A1I7SE66"/>
<dbReference type="Proteomes" id="UP000582659">
    <property type="component" value="Unassembled WGS sequence"/>
</dbReference>
<evidence type="ECO:0000313" key="3">
    <source>
        <dbReference type="Proteomes" id="UP000095284"/>
    </source>
</evidence>
<gene>
    <name evidence="2" type="ORF">BXYJ_LOCUS2487</name>
</gene>
<accession>A0A1I7SE66</accession>
<evidence type="ECO:0000313" key="2">
    <source>
        <dbReference type="EMBL" id="CAD5211555.1"/>
    </source>
</evidence>
<sequence>MVGLPHPAGIATRFRVNYRPWTRDERAVVSRVIFTRDYRDREVPSDAHFRAVLVLQRNLEEQLSMGFDQFVRTAPRPSENDVVIGFALIYSQNLVPTRRQDPSANGEKILGPQSAPLPNLQWIRSDRSRKKKKEECRSYGSGSPKYDQRITATR</sequence>
<evidence type="ECO:0000313" key="5">
    <source>
        <dbReference type="WBParaSite" id="BXY_1132400.1"/>
    </source>
</evidence>
<dbReference type="Proteomes" id="UP000659654">
    <property type="component" value="Unassembled WGS sequence"/>
</dbReference>
<dbReference type="WBParaSite" id="BXY_1132400.1">
    <property type="protein sequence ID" value="BXY_1132400.1"/>
    <property type="gene ID" value="BXY_1132400"/>
</dbReference>
<name>A0A1I7SE66_BURXY</name>
<organism evidence="3 5">
    <name type="scientific">Bursaphelenchus xylophilus</name>
    <name type="common">Pinewood nematode worm</name>
    <name type="synonym">Aphelenchoides xylophilus</name>
    <dbReference type="NCBI Taxonomy" id="6326"/>
    <lineage>
        <taxon>Eukaryota</taxon>
        <taxon>Metazoa</taxon>
        <taxon>Ecdysozoa</taxon>
        <taxon>Nematoda</taxon>
        <taxon>Chromadorea</taxon>
        <taxon>Rhabditida</taxon>
        <taxon>Tylenchina</taxon>
        <taxon>Tylenchomorpha</taxon>
        <taxon>Aphelenchoidea</taxon>
        <taxon>Aphelenchoididae</taxon>
        <taxon>Bursaphelenchus</taxon>
    </lineage>
</organism>
<dbReference type="EMBL" id="CAJFDI010000001">
    <property type="protein sequence ID" value="CAD5211555.1"/>
    <property type="molecule type" value="Genomic_DNA"/>
</dbReference>